<dbReference type="GO" id="GO:0016020">
    <property type="term" value="C:membrane"/>
    <property type="evidence" value="ECO:0007669"/>
    <property type="project" value="UniProtKB-SubCell"/>
</dbReference>
<dbReference type="GO" id="GO:0030247">
    <property type="term" value="F:polysaccharide binding"/>
    <property type="evidence" value="ECO:0007669"/>
    <property type="project" value="InterPro"/>
</dbReference>
<evidence type="ECO:0000256" key="11">
    <source>
        <dbReference type="ARBA" id="ARBA00023180"/>
    </source>
</evidence>
<feature type="domain" description="Protein kinase" evidence="15">
    <location>
        <begin position="299"/>
        <end position="577"/>
    </location>
</feature>
<dbReference type="Proteomes" id="UP001293593">
    <property type="component" value="Unassembled WGS sequence"/>
</dbReference>
<feature type="binding site" evidence="12">
    <location>
        <position position="327"/>
    </location>
    <ligand>
        <name>ATP</name>
        <dbReference type="ChEBI" id="CHEBI:30616"/>
    </ligand>
</feature>
<dbReference type="Pfam" id="PF13947">
    <property type="entry name" value="GUB_WAK_bind"/>
    <property type="match status" value="1"/>
</dbReference>
<keyword evidence="5 14" id="KW-0732">Signal</keyword>
<dbReference type="PROSITE" id="PS00107">
    <property type="entry name" value="PROTEIN_KINASE_ATP"/>
    <property type="match status" value="1"/>
</dbReference>
<evidence type="ECO:0000256" key="8">
    <source>
        <dbReference type="ARBA" id="ARBA00022840"/>
    </source>
</evidence>
<proteinExistence type="predicted"/>
<evidence type="ECO:0000256" key="4">
    <source>
        <dbReference type="ARBA" id="ARBA00022692"/>
    </source>
</evidence>
<keyword evidence="3" id="KW-0808">Transferase</keyword>
<dbReference type="FunFam" id="1.10.510.10:FF:000590">
    <property type="entry name" value="PR5-like receptor kinase"/>
    <property type="match status" value="1"/>
</dbReference>
<dbReference type="SUPFAM" id="SSF56112">
    <property type="entry name" value="Protein kinase-like (PK-like)"/>
    <property type="match status" value="1"/>
</dbReference>
<keyword evidence="17" id="KW-1185">Reference proteome</keyword>
<keyword evidence="10 13" id="KW-0472">Membrane</keyword>
<dbReference type="InterPro" id="IPR045874">
    <property type="entry name" value="LRK10/LRL21-25-like"/>
</dbReference>
<dbReference type="InterPro" id="IPR017441">
    <property type="entry name" value="Protein_kinase_ATP_BS"/>
</dbReference>
<dbReference type="GO" id="GO:0005524">
    <property type="term" value="F:ATP binding"/>
    <property type="evidence" value="ECO:0007669"/>
    <property type="project" value="UniProtKB-UniRule"/>
</dbReference>
<keyword evidence="8 12" id="KW-0067">ATP-binding</keyword>
<evidence type="ECO:0000256" key="3">
    <source>
        <dbReference type="ARBA" id="ARBA00022679"/>
    </source>
</evidence>
<comment type="caution">
    <text evidence="16">The sequence shown here is derived from an EMBL/GenBank/DDBJ whole genome shotgun (WGS) entry which is preliminary data.</text>
</comment>
<comment type="subcellular location">
    <subcellularLocation>
        <location evidence="1">Membrane</location>
        <topology evidence="1">Single-pass type I membrane protein</topology>
    </subcellularLocation>
</comment>
<dbReference type="InterPro" id="IPR000719">
    <property type="entry name" value="Prot_kinase_dom"/>
</dbReference>
<evidence type="ECO:0000256" key="12">
    <source>
        <dbReference type="PROSITE-ProRule" id="PRU10141"/>
    </source>
</evidence>
<evidence type="ECO:0000256" key="5">
    <source>
        <dbReference type="ARBA" id="ARBA00022729"/>
    </source>
</evidence>
<evidence type="ECO:0000256" key="2">
    <source>
        <dbReference type="ARBA" id="ARBA00022527"/>
    </source>
</evidence>
<evidence type="ECO:0000256" key="6">
    <source>
        <dbReference type="ARBA" id="ARBA00022741"/>
    </source>
</evidence>
<evidence type="ECO:0000313" key="17">
    <source>
        <dbReference type="Proteomes" id="UP001293593"/>
    </source>
</evidence>
<evidence type="ECO:0000256" key="10">
    <source>
        <dbReference type="ARBA" id="ARBA00023136"/>
    </source>
</evidence>
<keyword evidence="2" id="KW-0723">Serine/threonine-protein kinase</keyword>
<dbReference type="FunFam" id="3.30.200.20:FF:000178">
    <property type="entry name" value="serine/threonine-protein kinase PBS1-like"/>
    <property type="match status" value="1"/>
</dbReference>
<accession>A0AAE1MTH0</accession>
<name>A0AAE1MTH0_9FABA</name>
<dbReference type="Gene3D" id="3.30.200.20">
    <property type="entry name" value="Phosphorylase Kinase, domain 1"/>
    <property type="match status" value="1"/>
</dbReference>
<keyword evidence="9 13" id="KW-1133">Transmembrane helix</keyword>
<evidence type="ECO:0000256" key="7">
    <source>
        <dbReference type="ARBA" id="ARBA00022777"/>
    </source>
</evidence>
<keyword evidence="6 12" id="KW-0547">Nucleotide-binding</keyword>
<evidence type="ECO:0000256" key="14">
    <source>
        <dbReference type="SAM" id="SignalP"/>
    </source>
</evidence>
<dbReference type="InterPro" id="IPR011009">
    <property type="entry name" value="Kinase-like_dom_sf"/>
</dbReference>
<evidence type="ECO:0000256" key="13">
    <source>
        <dbReference type="SAM" id="Phobius"/>
    </source>
</evidence>
<dbReference type="Gene3D" id="1.10.510.10">
    <property type="entry name" value="Transferase(Phosphotransferase) domain 1"/>
    <property type="match status" value="1"/>
</dbReference>
<dbReference type="InterPro" id="IPR025287">
    <property type="entry name" value="WAK_GUB"/>
</dbReference>
<protein>
    <recommendedName>
        <fullName evidence="15">Protein kinase domain-containing protein</fullName>
    </recommendedName>
</protein>
<keyword evidence="7" id="KW-0418">Kinase</keyword>
<gene>
    <name evidence="16" type="ORF">QN277_015526</name>
</gene>
<evidence type="ECO:0000259" key="15">
    <source>
        <dbReference type="PROSITE" id="PS50011"/>
    </source>
</evidence>
<dbReference type="Pfam" id="PF07714">
    <property type="entry name" value="PK_Tyr_Ser-Thr"/>
    <property type="match status" value="1"/>
</dbReference>
<organism evidence="16 17">
    <name type="scientific">Acacia crassicarpa</name>
    <name type="common">northern wattle</name>
    <dbReference type="NCBI Taxonomy" id="499986"/>
    <lineage>
        <taxon>Eukaryota</taxon>
        <taxon>Viridiplantae</taxon>
        <taxon>Streptophyta</taxon>
        <taxon>Embryophyta</taxon>
        <taxon>Tracheophyta</taxon>
        <taxon>Spermatophyta</taxon>
        <taxon>Magnoliopsida</taxon>
        <taxon>eudicotyledons</taxon>
        <taxon>Gunneridae</taxon>
        <taxon>Pentapetalae</taxon>
        <taxon>rosids</taxon>
        <taxon>fabids</taxon>
        <taxon>Fabales</taxon>
        <taxon>Fabaceae</taxon>
        <taxon>Caesalpinioideae</taxon>
        <taxon>mimosoid clade</taxon>
        <taxon>Acacieae</taxon>
        <taxon>Acacia</taxon>
    </lineage>
</organism>
<dbReference type="PROSITE" id="PS50011">
    <property type="entry name" value="PROTEIN_KINASE_DOM"/>
    <property type="match status" value="1"/>
</dbReference>
<dbReference type="EMBL" id="JAWXYG010000003">
    <property type="protein sequence ID" value="KAK4277539.1"/>
    <property type="molecule type" value="Genomic_DNA"/>
</dbReference>
<evidence type="ECO:0000256" key="9">
    <source>
        <dbReference type="ARBA" id="ARBA00022989"/>
    </source>
</evidence>
<feature type="chain" id="PRO_5042005170" description="Protein kinase domain-containing protein" evidence="14">
    <location>
        <begin position="24"/>
        <end position="611"/>
    </location>
</feature>
<dbReference type="GO" id="GO:0004674">
    <property type="term" value="F:protein serine/threonine kinase activity"/>
    <property type="evidence" value="ECO:0007669"/>
    <property type="project" value="UniProtKB-KW"/>
</dbReference>
<sequence length="611" mass="69278">MLMNSRICSWSLVLLLLIHIGWCQQRHCKELRCGRHGVVRFPFRLKDKHPAECGYPGFDITCYHHRHLLLQLPTPSGSVDLFIKHIDYPSQSLQAYDPQNCLPALLLKLHNSTISPFKFESATGFESDITFLNCSSNGLNGFRSRFQNIDMFSCPIYVGYSEIDFMAEDLLFCTKMINISSNQLGNILQNNVLFSWMKPNCTGCERKGQMCQLMKNKGTKDDIECVDHDPKISRSTIKLIAGLTSGSVVLLLVLLVLCQYYRYLRLKEEDLARLQKFLEDYRLLKPTRFTFVDLERITCGFIEKLGEGAHGAVFKGKLSDEILVAVKMLNNSKDDDGREFINEMGVIAKIHHVNVVRLLGFCADGIHHALVYDYFPNGSLQNFVSAPNGHGSFLGWEKLQQIALSIARGIEYLHHGCDHQILHFDINPHNILLDDNFIPKISDFGLAKLCPKNKNTVSVTAARGTIGYIAPEVFFKNFGNVSYKSDIYSFGMLLIEMVGGRKNTDTIQEKFQVLYPEWIHSLVEGGDIHIPIENEEDIRIAKRLAIVGLWCIQWHAINRPSMNKVVQMLEGDEDNKLEVPPTPFDSSSINTTMAAPARHLGLELEVIHELE</sequence>
<feature type="signal peptide" evidence="14">
    <location>
        <begin position="1"/>
        <end position="23"/>
    </location>
</feature>
<keyword evidence="11" id="KW-0325">Glycoprotein</keyword>
<feature type="transmembrane region" description="Helical" evidence="13">
    <location>
        <begin position="239"/>
        <end position="258"/>
    </location>
</feature>
<keyword evidence="4 13" id="KW-0812">Transmembrane</keyword>
<dbReference type="AlphaFoldDB" id="A0AAE1MTH0"/>
<evidence type="ECO:0000256" key="1">
    <source>
        <dbReference type="ARBA" id="ARBA00004479"/>
    </source>
</evidence>
<dbReference type="InterPro" id="IPR001245">
    <property type="entry name" value="Ser-Thr/Tyr_kinase_cat_dom"/>
</dbReference>
<reference evidence="16" key="1">
    <citation type="submission" date="2023-10" db="EMBL/GenBank/DDBJ databases">
        <title>Chromosome-level genome of the transformable northern wattle, Acacia crassicarpa.</title>
        <authorList>
            <person name="Massaro I."/>
            <person name="Sinha N.R."/>
            <person name="Poethig S."/>
            <person name="Leichty A.R."/>
        </authorList>
    </citation>
    <scope>NUCLEOTIDE SEQUENCE</scope>
    <source>
        <strain evidence="16">Acra3RX</strain>
        <tissue evidence="16">Leaf</tissue>
    </source>
</reference>
<evidence type="ECO:0000313" key="16">
    <source>
        <dbReference type="EMBL" id="KAK4277539.1"/>
    </source>
</evidence>
<dbReference type="PANTHER" id="PTHR27009">
    <property type="entry name" value="RUST RESISTANCE KINASE LR10-RELATED"/>
    <property type="match status" value="1"/>
</dbReference>